<dbReference type="InterPro" id="IPR006342">
    <property type="entry name" value="FkbM_mtfrase"/>
</dbReference>
<dbReference type="Pfam" id="PF13649">
    <property type="entry name" value="Methyltransf_25"/>
    <property type="match status" value="1"/>
</dbReference>
<dbReference type="NCBIfam" id="TIGR01444">
    <property type="entry name" value="fkbM_fam"/>
    <property type="match status" value="1"/>
</dbReference>
<evidence type="ECO:0000256" key="2">
    <source>
        <dbReference type="SAM" id="MobiDB-lite"/>
    </source>
</evidence>
<keyword evidence="5" id="KW-0489">Methyltransferase</keyword>
<feature type="domain" description="Methyltransferase FkbM" evidence="3">
    <location>
        <begin position="633"/>
        <end position="731"/>
    </location>
</feature>
<name>A0A9D7E1X4_9PROT</name>
<evidence type="ECO:0000313" key="5">
    <source>
        <dbReference type="EMBL" id="MBK6972634.1"/>
    </source>
</evidence>
<dbReference type="GO" id="GO:0008168">
    <property type="term" value="F:methyltransferase activity"/>
    <property type="evidence" value="ECO:0007669"/>
    <property type="project" value="UniProtKB-KW"/>
</dbReference>
<dbReference type="InterPro" id="IPR029063">
    <property type="entry name" value="SAM-dependent_MTases_sf"/>
</dbReference>
<evidence type="ECO:0000313" key="6">
    <source>
        <dbReference type="Proteomes" id="UP000807785"/>
    </source>
</evidence>
<sequence>MGFLREKYSRTYFTGIDESGARAHYGALGADEWRGGGIFGEIRDPIDQIDLAGKAVLELGFGRGESARYLLRDVGAASYTGVDFSEAACDLARDSLASLPRDRWALHCGDALEFLRDHDFHEAFDAVLMLDTIEHIPTSEMAEILPRLYSGLRPRGYLIVDTPFYPVDEDFIAQGYRYIAPSASDLIPETRGMHCNKFTRNRLMREMRAAGFEAPGDKLFRRPFRAPLGLPADAGWSGLFAGEKDAIWLMPDARIMLPGRLFDGVSTISCDLIGAAIGLYPERRFSLDVSICGESVGTIHFSEDRQRHPLQVTLDAQGEDIALDFAGNSAIVEPAEFPPRLAMISGLTVTRADGVGQTQSREPIEPNPPEPERTARRPKIEYVDGATIATPPVKVGADETLRQRGVSAESDLQVDRIDLIDADSRQPVSEPVVGQHLTLRCHLLARQPFARPACRYTLTSMGGADGTDAICLMAGTSGPGLLKPLFVGERAIVEFTLSLCLPAGTYLLTVSSGAYGGDGCWADRQDPTVFSLQVMKSAARVAGGGESFSRTTARPKAGTLSNCRIEHGRHGETRVAIADRSYRVEPHWFWEQFGSGWEEESFEVIRRFVRPDRAFLDVGSWIGPTALIACAHGAKRVVAVEANPSTVAHLRRTIDYNPGVHGRIEVLNRCIHRDAGSVQFGNADGSDCTSSASSLRGHGYAVEAIRLTALMEELDVRDPSLIKIDIEGAEIFLDEDLGVLSEQPDLVIYLSLHPPFWKQMGDPAALFAALAGFRIADASGRFLPLDKVRDRCLSPDPFPLWGTAMGNFFEILLCSGSAE</sequence>
<dbReference type="CDD" id="cd10147">
    <property type="entry name" value="Wzt_C-like"/>
    <property type="match status" value="1"/>
</dbReference>
<organism evidence="5 6">
    <name type="scientific">Candidatus Methylophosphatis roskildensis</name>
    <dbReference type="NCBI Taxonomy" id="2899263"/>
    <lineage>
        <taxon>Bacteria</taxon>
        <taxon>Pseudomonadati</taxon>
        <taxon>Pseudomonadota</taxon>
        <taxon>Betaproteobacteria</taxon>
        <taxon>Nitrosomonadales</taxon>
        <taxon>Sterolibacteriaceae</taxon>
        <taxon>Candidatus Methylophosphatis</taxon>
    </lineage>
</organism>
<dbReference type="SUPFAM" id="SSF53335">
    <property type="entry name" value="S-adenosyl-L-methionine-dependent methyltransferases"/>
    <property type="match status" value="2"/>
</dbReference>
<evidence type="ECO:0000259" key="3">
    <source>
        <dbReference type="Pfam" id="PF05050"/>
    </source>
</evidence>
<accession>A0A9D7E1X4</accession>
<protein>
    <submittedName>
        <fullName evidence="5">FkbM family methyltransferase</fullName>
    </submittedName>
</protein>
<dbReference type="PANTHER" id="PTHR43861">
    <property type="entry name" value="TRANS-ACONITATE 2-METHYLTRANSFERASE-RELATED"/>
    <property type="match status" value="1"/>
</dbReference>
<proteinExistence type="predicted"/>
<reference evidence="5" key="1">
    <citation type="submission" date="2020-10" db="EMBL/GenBank/DDBJ databases">
        <title>Connecting structure to function with the recovery of over 1000 high-quality activated sludge metagenome-assembled genomes encoding full-length rRNA genes using long-read sequencing.</title>
        <authorList>
            <person name="Singleton C.M."/>
            <person name="Petriglieri F."/>
            <person name="Kristensen J.M."/>
            <person name="Kirkegaard R.H."/>
            <person name="Michaelsen T.Y."/>
            <person name="Andersen M.H."/>
            <person name="Karst S.M."/>
            <person name="Dueholm M.S."/>
            <person name="Nielsen P.H."/>
            <person name="Albertsen M."/>
        </authorList>
    </citation>
    <scope>NUCLEOTIDE SEQUENCE</scope>
    <source>
        <strain evidence="5">Bjer_18-Q3-R1-45_BAT3C.347</strain>
    </source>
</reference>
<gene>
    <name evidence="5" type="ORF">IPH26_06655</name>
</gene>
<dbReference type="InterPro" id="IPR029439">
    <property type="entry name" value="Wzt_C"/>
</dbReference>
<dbReference type="Gene3D" id="3.40.50.150">
    <property type="entry name" value="Vaccinia Virus protein VP39"/>
    <property type="match status" value="2"/>
</dbReference>
<comment type="caution">
    <text evidence="5">The sequence shown here is derived from an EMBL/GenBank/DDBJ whole genome shotgun (WGS) entry which is preliminary data.</text>
</comment>
<feature type="domain" description="Methyltransferase" evidence="4">
    <location>
        <begin position="56"/>
        <end position="156"/>
    </location>
</feature>
<evidence type="ECO:0000259" key="4">
    <source>
        <dbReference type="Pfam" id="PF13649"/>
    </source>
</evidence>
<dbReference type="GO" id="GO:0032259">
    <property type="term" value="P:methylation"/>
    <property type="evidence" value="ECO:0007669"/>
    <property type="project" value="UniProtKB-KW"/>
</dbReference>
<dbReference type="Gene3D" id="2.70.50.60">
    <property type="entry name" value="abc- transporter (atp binding component) like domain"/>
    <property type="match status" value="1"/>
</dbReference>
<dbReference type="Proteomes" id="UP000807785">
    <property type="component" value="Unassembled WGS sequence"/>
</dbReference>
<dbReference type="AlphaFoldDB" id="A0A9D7E1X4"/>
<dbReference type="EMBL" id="JADJEV010000003">
    <property type="protein sequence ID" value="MBK6972634.1"/>
    <property type="molecule type" value="Genomic_DNA"/>
</dbReference>
<dbReference type="CDD" id="cd02440">
    <property type="entry name" value="AdoMet_MTases"/>
    <property type="match status" value="1"/>
</dbReference>
<keyword evidence="1" id="KW-0808">Transferase</keyword>
<evidence type="ECO:0000256" key="1">
    <source>
        <dbReference type="ARBA" id="ARBA00022679"/>
    </source>
</evidence>
<dbReference type="InterPro" id="IPR041698">
    <property type="entry name" value="Methyltransf_25"/>
</dbReference>
<dbReference type="Pfam" id="PF05050">
    <property type="entry name" value="Methyltransf_21"/>
    <property type="match status" value="1"/>
</dbReference>
<feature type="region of interest" description="Disordered" evidence="2">
    <location>
        <begin position="355"/>
        <end position="377"/>
    </location>
</feature>